<geneLocation type="plasmid" evidence="2 3">
    <name>unnamed1</name>
</geneLocation>
<evidence type="ECO:0000313" key="3">
    <source>
        <dbReference type="Proteomes" id="UP000091926"/>
    </source>
</evidence>
<evidence type="ECO:0008006" key="4">
    <source>
        <dbReference type="Google" id="ProtNLM"/>
    </source>
</evidence>
<evidence type="ECO:0000256" key="1">
    <source>
        <dbReference type="SAM" id="SignalP"/>
    </source>
</evidence>
<accession>A0A193GMY3</accession>
<feature type="signal peptide" evidence="1">
    <location>
        <begin position="1"/>
        <end position="26"/>
    </location>
</feature>
<dbReference type="KEGG" id="bfz:BAU07_26375"/>
<proteinExistence type="predicted"/>
<feature type="chain" id="PRO_5008259126" description="Ig-like domain-containing protein" evidence="1">
    <location>
        <begin position="27"/>
        <end position="191"/>
    </location>
</feature>
<dbReference type="AlphaFoldDB" id="A0A193GMY3"/>
<name>A0A193GMY3_9BORD</name>
<evidence type="ECO:0000313" key="2">
    <source>
        <dbReference type="EMBL" id="ANN80851.1"/>
    </source>
</evidence>
<dbReference type="Proteomes" id="UP000091926">
    <property type="component" value="Plasmid unnamed1"/>
</dbReference>
<keyword evidence="3" id="KW-1185">Reference proteome</keyword>
<keyword evidence="1" id="KW-0732">Signal</keyword>
<reference evidence="2 3" key="1">
    <citation type="submission" date="2016-06" db="EMBL/GenBank/DDBJ databases">
        <title>Complete genome sequences of Bordetella bronchialis and Bordetella flabilis.</title>
        <authorList>
            <person name="LiPuma J.J."/>
            <person name="Spilker T."/>
        </authorList>
    </citation>
    <scope>NUCLEOTIDE SEQUENCE [LARGE SCALE GENOMIC DNA]</scope>
    <source>
        <strain evidence="2 3">AU10664</strain>
        <plasmid evidence="2 3">unnamed1</plasmid>
    </source>
</reference>
<sequence>MYKSLMNFPCNFLVVALISMQGVAQARPDAQDPQTSRGQLEMALSCHGGAQPHELISWISNLGGGPIMDSARSTTGAEYTIPNPVYVLGFPATRFNIRSFRGQDRDFAVYETVFTDKSFRSIASIAGLSPDVAGNYERRVGNNHLFLRQQGDVTYVTCAMGVHGPGLAQALHAPETDAPLSNMESQDAEPR</sequence>
<protein>
    <recommendedName>
        <fullName evidence="4">Ig-like domain-containing protein</fullName>
    </recommendedName>
</protein>
<gene>
    <name evidence="2" type="ORF">BAU07_26375</name>
</gene>
<organism evidence="2 3">
    <name type="scientific">Bordetella flabilis</name>
    <dbReference type="NCBI Taxonomy" id="463014"/>
    <lineage>
        <taxon>Bacteria</taxon>
        <taxon>Pseudomonadati</taxon>
        <taxon>Pseudomonadota</taxon>
        <taxon>Betaproteobacteria</taxon>
        <taxon>Burkholderiales</taxon>
        <taxon>Alcaligenaceae</taxon>
        <taxon>Bordetella</taxon>
    </lineage>
</organism>
<keyword evidence="2" id="KW-0614">Plasmid</keyword>
<dbReference type="EMBL" id="CP016173">
    <property type="protein sequence ID" value="ANN80851.1"/>
    <property type="molecule type" value="Genomic_DNA"/>
</dbReference>